<organism evidence="2 3">
    <name type="scientific">Micromonospora palomenae</name>
    <dbReference type="NCBI Taxonomy" id="1461247"/>
    <lineage>
        <taxon>Bacteria</taxon>
        <taxon>Bacillati</taxon>
        <taxon>Actinomycetota</taxon>
        <taxon>Actinomycetes</taxon>
        <taxon>Micromonosporales</taxon>
        <taxon>Micromonosporaceae</taxon>
        <taxon>Micromonospora</taxon>
    </lineage>
</organism>
<dbReference type="EMBL" id="VIXA01000001">
    <property type="protein sequence ID" value="TWG28024.1"/>
    <property type="molecule type" value="Genomic_DNA"/>
</dbReference>
<feature type="domain" description="SGNH hydrolase-type esterase" evidence="1">
    <location>
        <begin position="8"/>
        <end position="183"/>
    </location>
</feature>
<dbReference type="Gene3D" id="3.40.50.1110">
    <property type="entry name" value="SGNH hydrolase"/>
    <property type="match status" value="1"/>
</dbReference>
<dbReference type="InterPro" id="IPR013830">
    <property type="entry name" value="SGNH_hydro"/>
</dbReference>
<proteinExistence type="predicted"/>
<dbReference type="Proteomes" id="UP000319927">
    <property type="component" value="Unassembled WGS sequence"/>
</dbReference>
<dbReference type="InterPro" id="IPR036514">
    <property type="entry name" value="SGNH_hydro_sf"/>
</dbReference>
<sequence length="219" mass="23886">MNKPTILFAGDSVTDCGRREDPAGLGDGYVRRIAETLGSEAHWVNRGISGDRSRDLRERWDRDVLAARPTLVSILVGVNDTWRRYDSDDPTPAADFETNCRALLEPLAADQVGLVLIEPFLLPVRAEQIAWRNDLEPKIAIVRSLAREYDAALVPADTALNALGDAAGVAPDGVHPSHRGHQVLASLWLEHATSQLTAVLRRRGDAPPRPMPEAPVPAT</sequence>
<keyword evidence="3" id="KW-1185">Reference proteome</keyword>
<dbReference type="SUPFAM" id="SSF52266">
    <property type="entry name" value="SGNH hydrolase"/>
    <property type="match status" value="1"/>
</dbReference>
<reference evidence="2 3" key="1">
    <citation type="submission" date="2019-06" db="EMBL/GenBank/DDBJ databases">
        <title>Sequencing the genomes of 1000 actinobacteria strains.</title>
        <authorList>
            <person name="Klenk H.-P."/>
        </authorList>
    </citation>
    <scope>NUCLEOTIDE SEQUENCE [LARGE SCALE GENOMIC DNA]</scope>
    <source>
        <strain evidence="2 3">DSM 102131</strain>
    </source>
</reference>
<evidence type="ECO:0000313" key="3">
    <source>
        <dbReference type="Proteomes" id="UP000319927"/>
    </source>
</evidence>
<dbReference type="Pfam" id="PF13472">
    <property type="entry name" value="Lipase_GDSL_2"/>
    <property type="match status" value="1"/>
</dbReference>
<gene>
    <name evidence="2" type="ORF">FHX75_111175</name>
</gene>
<dbReference type="AlphaFoldDB" id="A0A561WVX5"/>
<dbReference type="InterPro" id="IPR051532">
    <property type="entry name" value="Ester_Hydrolysis_Enzymes"/>
</dbReference>
<evidence type="ECO:0000259" key="1">
    <source>
        <dbReference type="Pfam" id="PF13472"/>
    </source>
</evidence>
<accession>A0A561WVX5</accession>
<name>A0A561WVX5_9ACTN</name>
<dbReference type="GO" id="GO:0004622">
    <property type="term" value="F:phosphatidylcholine lysophospholipase activity"/>
    <property type="evidence" value="ECO:0007669"/>
    <property type="project" value="TreeGrafter"/>
</dbReference>
<comment type="caution">
    <text evidence="2">The sequence shown here is derived from an EMBL/GenBank/DDBJ whole genome shotgun (WGS) entry which is preliminary data.</text>
</comment>
<evidence type="ECO:0000313" key="2">
    <source>
        <dbReference type="EMBL" id="TWG28024.1"/>
    </source>
</evidence>
<dbReference type="PANTHER" id="PTHR30383">
    <property type="entry name" value="THIOESTERASE 1/PROTEASE 1/LYSOPHOSPHOLIPASE L1"/>
    <property type="match status" value="1"/>
</dbReference>
<dbReference type="CDD" id="cd01834">
    <property type="entry name" value="SGNH_hydrolase_like_2"/>
    <property type="match status" value="1"/>
</dbReference>
<dbReference type="OrthoDB" id="9794725at2"/>
<protein>
    <submittedName>
        <fullName evidence="2">Lysophospholipase L1-like esterase</fullName>
    </submittedName>
</protein>
<dbReference type="PANTHER" id="PTHR30383:SF5">
    <property type="entry name" value="SGNH HYDROLASE-TYPE ESTERASE DOMAIN-CONTAINING PROTEIN"/>
    <property type="match status" value="1"/>
</dbReference>
<dbReference type="RefSeq" id="WP_154937017.1">
    <property type="nucleotide sequence ID" value="NZ_VIXA01000001.1"/>
</dbReference>